<proteinExistence type="predicted"/>
<organism evidence="1 2">
    <name type="scientific">Polytolypa hystricis (strain UAMH7299)</name>
    <dbReference type="NCBI Taxonomy" id="1447883"/>
    <lineage>
        <taxon>Eukaryota</taxon>
        <taxon>Fungi</taxon>
        <taxon>Dikarya</taxon>
        <taxon>Ascomycota</taxon>
        <taxon>Pezizomycotina</taxon>
        <taxon>Eurotiomycetes</taxon>
        <taxon>Eurotiomycetidae</taxon>
        <taxon>Onygenales</taxon>
        <taxon>Onygenales incertae sedis</taxon>
        <taxon>Polytolypa</taxon>
    </lineage>
</organism>
<dbReference type="Proteomes" id="UP000224634">
    <property type="component" value="Unassembled WGS sequence"/>
</dbReference>
<sequence>MAYTDSPYLKAARGLPLAAHINRRSAGQSRSRVNLRALPLSPQNNVELQFDNIKLAKAKSSAMGLNRGRQQQGIFQMMGEHQTIKAAFCVRNAPLRPNTSQTKDLLYPLSARATLPSARAAGHR</sequence>
<dbReference type="EMBL" id="PDNA01000044">
    <property type="protein sequence ID" value="PGH19871.1"/>
    <property type="molecule type" value="Genomic_DNA"/>
</dbReference>
<reference evidence="1 2" key="1">
    <citation type="submission" date="2017-10" db="EMBL/GenBank/DDBJ databases">
        <title>Comparative genomics in systemic dimorphic fungi from Ajellomycetaceae.</title>
        <authorList>
            <person name="Munoz J.F."/>
            <person name="Mcewen J.G."/>
            <person name="Clay O.K."/>
            <person name="Cuomo C.A."/>
        </authorList>
    </citation>
    <scope>NUCLEOTIDE SEQUENCE [LARGE SCALE GENOMIC DNA]</scope>
    <source>
        <strain evidence="1 2">UAMH7299</strain>
    </source>
</reference>
<evidence type="ECO:0000313" key="1">
    <source>
        <dbReference type="EMBL" id="PGH19871.1"/>
    </source>
</evidence>
<accession>A0A2B7YFQ7</accession>
<comment type="caution">
    <text evidence="1">The sequence shown here is derived from an EMBL/GenBank/DDBJ whole genome shotgun (WGS) entry which is preliminary data.</text>
</comment>
<dbReference type="AlphaFoldDB" id="A0A2B7YFQ7"/>
<protein>
    <submittedName>
        <fullName evidence="1">Uncharacterized protein</fullName>
    </submittedName>
</protein>
<keyword evidence="2" id="KW-1185">Reference proteome</keyword>
<gene>
    <name evidence="1" type="ORF">AJ80_03788</name>
</gene>
<name>A0A2B7YFQ7_POLH7</name>
<evidence type="ECO:0000313" key="2">
    <source>
        <dbReference type="Proteomes" id="UP000224634"/>
    </source>
</evidence>